<dbReference type="EMBL" id="JBCGBO010000002">
    <property type="protein sequence ID" value="KAK9221454.1"/>
    <property type="molecule type" value="Genomic_DNA"/>
</dbReference>
<evidence type="ECO:0000313" key="1">
    <source>
        <dbReference type="EMBL" id="KAK9221454.1"/>
    </source>
</evidence>
<comment type="caution">
    <text evidence="1">The sequence shown here is derived from an EMBL/GenBank/DDBJ whole genome shotgun (WGS) entry which is preliminary data.</text>
</comment>
<reference evidence="1 2" key="1">
    <citation type="submission" date="2024-05" db="EMBL/GenBank/DDBJ databases">
        <title>Haplotype-resolved chromosome-level genome assembly of Huyou (Citrus changshanensis).</title>
        <authorList>
            <person name="Miao C."/>
            <person name="Chen W."/>
            <person name="Wu Y."/>
            <person name="Wang L."/>
            <person name="Zhao S."/>
            <person name="Grierson D."/>
            <person name="Xu C."/>
            <person name="Chen K."/>
        </authorList>
    </citation>
    <scope>NUCLEOTIDE SEQUENCE [LARGE SCALE GENOMIC DNA]</scope>
    <source>
        <strain evidence="1">01-14</strain>
        <tissue evidence="1">Leaf</tissue>
    </source>
</reference>
<dbReference type="AlphaFoldDB" id="A0AAP0MSJ5"/>
<organism evidence="1 2">
    <name type="scientific">Citrus x changshan-huyou</name>
    <dbReference type="NCBI Taxonomy" id="2935761"/>
    <lineage>
        <taxon>Eukaryota</taxon>
        <taxon>Viridiplantae</taxon>
        <taxon>Streptophyta</taxon>
        <taxon>Embryophyta</taxon>
        <taxon>Tracheophyta</taxon>
        <taxon>Spermatophyta</taxon>
        <taxon>Magnoliopsida</taxon>
        <taxon>eudicotyledons</taxon>
        <taxon>Gunneridae</taxon>
        <taxon>Pentapetalae</taxon>
        <taxon>rosids</taxon>
        <taxon>malvids</taxon>
        <taxon>Sapindales</taxon>
        <taxon>Rutaceae</taxon>
        <taxon>Aurantioideae</taxon>
        <taxon>Citrus</taxon>
    </lineage>
</organism>
<accession>A0AAP0MSJ5</accession>
<dbReference type="Proteomes" id="UP001428341">
    <property type="component" value="Unassembled WGS sequence"/>
</dbReference>
<evidence type="ECO:0000313" key="2">
    <source>
        <dbReference type="Proteomes" id="UP001428341"/>
    </source>
</evidence>
<proteinExistence type="predicted"/>
<sequence>MGSNFMEIGAVTVNFNGKESPPFVISSRKENNNILIASAFRGSNYKGKECSGKEMYWSVDGAHGFKWVLVTASCLVNSEMSLFDALVEDDLPAYSTRPHMRLYLNNLLRFVKGPVHCSSGCRIESFHVKSPISTEATIYLMEISMAGDKLDTIAFDFTVFYGKCKAGDKIIPNANIESYRFFLFLFRLIK</sequence>
<gene>
    <name evidence="1" type="ORF">WN944_009880</name>
</gene>
<protein>
    <submittedName>
        <fullName evidence="1">Uncharacterized protein</fullName>
    </submittedName>
</protein>
<name>A0AAP0MSJ5_9ROSI</name>
<keyword evidence="2" id="KW-1185">Reference proteome</keyword>